<gene>
    <name evidence="5" type="ORF">M0G41_07240</name>
</gene>
<dbReference type="SUPFAM" id="SSF50965">
    <property type="entry name" value="Galactose oxidase, central domain"/>
    <property type="match status" value="1"/>
</dbReference>
<evidence type="ECO:0000256" key="4">
    <source>
        <dbReference type="SAM" id="MobiDB-lite"/>
    </source>
</evidence>
<dbReference type="InterPro" id="IPR011043">
    <property type="entry name" value="Gal_Oxase/kelch_b-propeller"/>
</dbReference>
<proteinExistence type="predicted"/>
<dbReference type="PANTHER" id="PTHR36220">
    <property type="entry name" value="UNNAMED PRODUCT"/>
    <property type="match status" value="1"/>
</dbReference>
<dbReference type="PANTHER" id="PTHR36220:SF1">
    <property type="entry name" value="GAMMA TUBULIN COMPLEX COMPONENT C-TERMINAL DOMAIN-CONTAINING PROTEIN"/>
    <property type="match status" value="1"/>
</dbReference>
<evidence type="ECO:0000256" key="1">
    <source>
        <dbReference type="ARBA" id="ARBA00022729"/>
    </source>
</evidence>
<reference evidence="5" key="1">
    <citation type="submission" date="2022-04" db="EMBL/GenBank/DDBJ databases">
        <title>Lysobacter sp. CAU 1642 isolated from sea sand.</title>
        <authorList>
            <person name="Kim W."/>
        </authorList>
    </citation>
    <scope>NUCLEOTIDE SEQUENCE</scope>
    <source>
        <strain evidence="5">CAU 1642</strain>
    </source>
</reference>
<dbReference type="Pfam" id="PF14312">
    <property type="entry name" value="FG-GAP_2"/>
    <property type="match status" value="6"/>
</dbReference>
<dbReference type="InterPro" id="IPR028994">
    <property type="entry name" value="Integrin_alpha_N"/>
</dbReference>
<dbReference type="SMART" id="SM00191">
    <property type="entry name" value="Int_alpha"/>
    <property type="match status" value="6"/>
</dbReference>
<evidence type="ECO:0000256" key="2">
    <source>
        <dbReference type="ARBA" id="ARBA00022737"/>
    </source>
</evidence>
<dbReference type="EMBL" id="JALNMH010000005">
    <property type="protein sequence ID" value="MCK7593459.1"/>
    <property type="molecule type" value="Genomic_DNA"/>
</dbReference>
<evidence type="ECO:0000256" key="3">
    <source>
        <dbReference type="ARBA" id="ARBA00023180"/>
    </source>
</evidence>
<accession>A0ABT0GGW9</accession>
<evidence type="ECO:0000313" key="5">
    <source>
        <dbReference type="EMBL" id="MCK7593459.1"/>
    </source>
</evidence>
<keyword evidence="1" id="KW-0732">Signal</keyword>
<comment type="caution">
    <text evidence="5">The sequence shown here is derived from an EMBL/GenBank/DDBJ whole genome shotgun (WGS) entry which is preliminary data.</text>
</comment>
<keyword evidence="2" id="KW-0677">Repeat</keyword>
<organism evidence="5 6">
    <name type="scientific">Pseudomarimonas salicorniae</name>
    <dbReference type="NCBI Taxonomy" id="2933270"/>
    <lineage>
        <taxon>Bacteria</taxon>
        <taxon>Pseudomonadati</taxon>
        <taxon>Pseudomonadota</taxon>
        <taxon>Gammaproteobacteria</taxon>
        <taxon>Lysobacterales</taxon>
        <taxon>Lysobacteraceae</taxon>
        <taxon>Pseudomarimonas</taxon>
    </lineage>
</organism>
<dbReference type="InterPro" id="IPR013519">
    <property type="entry name" value="Int_alpha_beta-p"/>
</dbReference>
<name>A0ABT0GGW9_9GAMM</name>
<dbReference type="Gene3D" id="2.130.10.130">
    <property type="entry name" value="Integrin alpha, N-terminal"/>
    <property type="match status" value="3"/>
</dbReference>
<keyword evidence="6" id="KW-1185">Reference proteome</keyword>
<dbReference type="RefSeq" id="WP_248207029.1">
    <property type="nucleotide sequence ID" value="NZ_JALNMH010000005.1"/>
</dbReference>
<protein>
    <submittedName>
        <fullName evidence="5">FG-GAP repeat protein</fullName>
    </submittedName>
</protein>
<sequence length="1075" mass="111974">MSCAREAFTHGRGRPSQARGRLPATFQREIAPFGAAPSAPLHAQSARSDRTQRGFTVSMRTRPALIRAWWLLALIGTWVQARPDLPDGLAQADWTQIQSRIEAQAYAPIEAGDGYLMANPGQGYRLRFGADGQTGVTPSDADVDFSVRIRPLSVGYADERERLDTPLSQRAEEGAVHTQWTPSFREWWENRPSGAQQWFELARRPAGGAEGAPLEVLLDVQSSLQMTLEGDLPNQYLRLFDTRAELRYQGLKVWDAQQRELPARMVLHERQLALQIDDRGAVYPVTIDPTLVQQAYLKASNPDVDDNFGIALAVSGDTVVVGAPSEDSVARGVNGDQADNTLLSSGAAYVFVREGSAWRQQAYLKASHPGELDGFGTAVAISRDTVVIGAPNESSAAIGVNGDASDDSLFRSGAAYVFVREAGVWRQQAYLKASNPGGSYLFGSSVAVWGDTVAVGSPLEASSATGVDGRQDDASASNSGAAYVFERAGGSWSQQAYLKASNTDAGDYFGTAIALAGDTLAVGARYEASAASGVNGDQSDNSLLDSGAAYVFVRRAGSWTQHAYLKASNPGEGDEFGSAVAVSGESIVVGAFREDSSATGVNGEGIDNSAPDSGAAYVFVRDGESWRQQVYLKASNTEAGDWFGASVAISGDSLVVGAPREDGGSRGVGGDENDNSNSGSGAVYGFVRIGGLWGQQAYIKASNADPQDGFGTSLGISGGVGAAGAFWESSGASGVDGEQSDNGTARSGAAYVFYVPGTYTIGGTTEGLEGAGLVLQKNGGDDLLVGVNGRFSFATPLFDLTPYSVTVAAQPTGPSQTCTIANGSGTVDGANVTDVVVSCAIDRFDIGGTVSGLTGSGLVLRNNGVDDLVINAEGPFSFSTPVVDGGSYAVTVHAQPGAPAQSCTVSNGNGTVSGAAVSQVSITCSYVNARAHTDLLLQRLDPGSADLREDVAQGSTLLRYALQISNRGPQPLAAASVRLTAQGALSEVLWSCTPPAACTPINGSGDVRTQVRLAVGQSVSIEVSGRLVPGARFIELVAELTGTGLADARSERVGSLRRVLSELAAPEALFRSGYE</sequence>
<keyword evidence="3" id="KW-0325">Glycoprotein</keyword>
<evidence type="ECO:0000313" key="6">
    <source>
        <dbReference type="Proteomes" id="UP001431449"/>
    </source>
</evidence>
<dbReference type="InterPro" id="IPR013517">
    <property type="entry name" value="FG-GAP"/>
</dbReference>
<dbReference type="Proteomes" id="UP001431449">
    <property type="component" value="Unassembled WGS sequence"/>
</dbReference>
<feature type="region of interest" description="Disordered" evidence="4">
    <location>
        <begin position="1"/>
        <end position="21"/>
    </location>
</feature>